<keyword evidence="1" id="KW-0732">Signal</keyword>
<sequence length="114" mass="12531">MKLRLLTAAVFAALIFSCGPRIAVKAKDPVQVPPRMDSPDATTSNATPAAPVAVDLVAAKVLYENKCAQCHPLFKPSDFSAQQWVPILKSMQIKAKIDDQQREEIYAYILADMQ</sequence>
<feature type="chain" id="PRO_5011551284" evidence="1">
    <location>
        <begin position="24"/>
        <end position="114"/>
    </location>
</feature>
<dbReference type="OrthoDB" id="679921at2"/>
<proteinExistence type="predicted"/>
<name>A0A1G5K6B6_9FLAO</name>
<dbReference type="PROSITE" id="PS51257">
    <property type="entry name" value="PROKAR_LIPOPROTEIN"/>
    <property type="match status" value="1"/>
</dbReference>
<organism evidence="2 3">
    <name type="scientific">Flavobacterium caeni</name>
    <dbReference type="NCBI Taxonomy" id="490189"/>
    <lineage>
        <taxon>Bacteria</taxon>
        <taxon>Pseudomonadati</taxon>
        <taxon>Bacteroidota</taxon>
        <taxon>Flavobacteriia</taxon>
        <taxon>Flavobacteriales</taxon>
        <taxon>Flavobacteriaceae</taxon>
        <taxon>Flavobacterium</taxon>
    </lineage>
</organism>
<dbReference type="AlphaFoldDB" id="A0A1G5K6B6"/>
<dbReference type="STRING" id="490189.SAMN02927903_03086"/>
<feature type="signal peptide" evidence="1">
    <location>
        <begin position="1"/>
        <end position="23"/>
    </location>
</feature>
<evidence type="ECO:0000256" key="1">
    <source>
        <dbReference type="SAM" id="SignalP"/>
    </source>
</evidence>
<dbReference type="EMBL" id="FMVF01000020">
    <property type="protein sequence ID" value="SCY95600.1"/>
    <property type="molecule type" value="Genomic_DNA"/>
</dbReference>
<evidence type="ECO:0000313" key="2">
    <source>
        <dbReference type="EMBL" id="SCY95600.1"/>
    </source>
</evidence>
<dbReference type="Gene3D" id="1.10.760.10">
    <property type="entry name" value="Cytochrome c-like domain"/>
    <property type="match status" value="1"/>
</dbReference>
<dbReference type="GO" id="GO:0020037">
    <property type="term" value="F:heme binding"/>
    <property type="evidence" value="ECO:0007669"/>
    <property type="project" value="InterPro"/>
</dbReference>
<accession>A0A1G5K6B6</accession>
<evidence type="ECO:0000313" key="3">
    <source>
        <dbReference type="Proteomes" id="UP000199354"/>
    </source>
</evidence>
<keyword evidence="3" id="KW-1185">Reference proteome</keyword>
<reference evidence="2 3" key="1">
    <citation type="submission" date="2016-10" db="EMBL/GenBank/DDBJ databases">
        <authorList>
            <person name="de Groot N.N."/>
        </authorList>
    </citation>
    <scope>NUCLEOTIDE SEQUENCE [LARGE SCALE GENOMIC DNA]</scope>
    <source>
        <strain evidence="2 3">CGMCC 1.7031</strain>
    </source>
</reference>
<dbReference type="Proteomes" id="UP000199354">
    <property type="component" value="Unassembled WGS sequence"/>
</dbReference>
<dbReference type="GO" id="GO:0009055">
    <property type="term" value="F:electron transfer activity"/>
    <property type="evidence" value="ECO:0007669"/>
    <property type="project" value="InterPro"/>
</dbReference>
<dbReference type="RefSeq" id="WP_091146519.1">
    <property type="nucleotide sequence ID" value="NZ_FMVF01000020.1"/>
</dbReference>
<gene>
    <name evidence="2" type="ORF">SAMN02927903_03086</name>
</gene>
<protein>
    <submittedName>
        <fullName evidence="2">Dihaem cytochrome c</fullName>
    </submittedName>
</protein>
<dbReference type="SUPFAM" id="SSF46626">
    <property type="entry name" value="Cytochrome c"/>
    <property type="match status" value="1"/>
</dbReference>
<dbReference type="InterPro" id="IPR036909">
    <property type="entry name" value="Cyt_c-like_dom_sf"/>
</dbReference>